<reference evidence="2 3" key="1">
    <citation type="submission" date="2021-06" db="EMBL/GenBank/DDBJ databases">
        <title>Clostridia strains as spoilage organisms.</title>
        <authorList>
            <person name="Wambui J."/>
            <person name="Stephan R."/>
            <person name="Stevens M.J.A."/>
        </authorList>
    </citation>
    <scope>NUCLEOTIDE SEQUENCE [LARGE SCALE GENOMIC DNA]</scope>
    <source>
        <strain evidence="2 3">CM013</strain>
    </source>
</reference>
<proteinExistence type="predicted"/>
<sequence>MRNEEIIRKLCNDPEGIRYIENLIINQNISIKSSGYNHGCHKCNCQNNCNDDFDIWIILLLLFCGCGFGFGCFF</sequence>
<evidence type="ECO:0000313" key="2">
    <source>
        <dbReference type="EMBL" id="MBU3218928.1"/>
    </source>
</evidence>
<keyword evidence="1" id="KW-0812">Transmembrane</keyword>
<dbReference type="RefSeq" id="WP_216131095.1">
    <property type="nucleotide sequence ID" value="NZ_JAHLDG010000002.1"/>
</dbReference>
<evidence type="ECO:0008006" key="4">
    <source>
        <dbReference type="Google" id="ProtNLM"/>
    </source>
</evidence>
<feature type="transmembrane region" description="Helical" evidence="1">
    <location>
        <begin position="55"/>
        <end position="73"/>
    </location>
</feature>
<dbReference type="Proteomes" id="UP000740830">
    <property type="component" value="Unassembled WGS sequence"/>
</dbReference>
<keyword evidence="1" id="KW-0472">Membrane</keyword>
<accession>A0ABS6C0C2</accession>
<name>A0ABS6C0C2_9CLOT</name>
<comment type="caution">
    <text evidence="2">The sequence shown here is derived from an EMBL/GenBank/DDBJ whole genome shotgun (WGS) entry which is preliminary data.</text>
</comment>
<keyword evidence="3" id="KW-1185">Reference proteome</keyword>
<keyword evidence="1" id="KW-1133">Transmembrane helix</keyword>
<evidence type="ECO:0000256" key="1">
    <source>
        <dbReference type="SAM" id="Phobius"/>
    </source>
</evidence>
<organism evidence="2 3">
    <name type="scientific">Clostridium algidicarnis</name>
    <dbReference type="NCBI Taxonomy" id="37659"/>
    <lineage>
        <taxon>Bacteria</taxon>
        <taxon>Bacillati</taxon>
        <taxon>Bacillota</taxon>
        <taxon>Clostridia</taxon>
        <taxon>Eubacteriales</taxon>
        <taxon>Clostridiaceae</taxon>
        <taxon>Clostridium</taxon>
    </lineage>
</organism>
<dbReference type="EMBL" id="JAHLDG010000002">
    <property type="protein sequence ID" value="MBU3218928.1"/>
    <property type="molecule type" value="Genomic_DNA"/>
</dbReference>
<gene>
    <name evidence="2" type="ORF">KPL27_02230</name>
</gene>
<evidence type="ECO:0000313" key="3">
    <source>
        <dbReference type="Proteomes" id="UP000740830"/>
    </source>
</evidence>
<protein>
    <recommendedName>
        <fullName evidence="4">Sporulation protein YjcZ</fullName>
    </recommendedName>
</protein>